<evidence type="ECO:0000259" key="4">
    <source>
        <dbReference type="PROSITE" id="PS50887"/>
    </source>
</evidence>
<dbReference type="Pfam" id="PF00990">
    <property type="entry name" value="GGDEF"/>
    <property type="match status" value="1"/>
</dbReference>
<dbReference type="NCBIfam" id="TIGR00254">
    <property type="entry name" value="GGDEF"/>
    <property type="match status" value="1"/>
</dbReference>
<sequence>MSLKLASIPKDIFITLLETFWLPYGPCQVSISLEVPGEDGWYIERSFGGYAPENHSSHRETSFTLDNFSGQICLDWNLAADHVISAALPIFNTLMRRELQNLIQQTRLQNSHNQLTAMMQATPLAMYAVTLEGLIKYWNTAAEETLRLPRSSVLGQRVEDPVLDAAFTVLRKNLSRGRPLKTQRIEQQQSDGSSRTLELSAAPFSEGNEILGLVGVAREISAAEKQLIFAEQQRSLLESVLAFANDSVLITEAEPIEAPDGPRILYANEAFTRTTGYSLEEVLGKTPRILQGAQTDRKALDRLKLALKSWQPVEVELINYRKDGTPFWVELSIAPVANARGWYTHWISIQRDITDRKTSALQQEKERNEVLELAARNVPLGDVLTKLISGLEREWPDRVVGFVLADQSQPKLYVDRSDLRDFWERPAVLQMLLQAKDHVPIALGAADGGQGWWAQTQTLRSDGGKRRGVIAVLSRHLIEATPGEREQLDAAASLAGLVINRYDAQHRLEQQALYDSLTGLPNRLHFGRELKRIIDQAEKRNTQMAVGLMDLDRFKLINDTLGHSAGDLLLQQIAVRLRATLRSEDSLARMGGDEFLLAFTGLTRPSQLEELAKRLILAIEEPFVLEGQEVFIRPSIGLSLFPTEGQTPELLLQQADAAMYQAKRRGGGFAFYSSPDIGNGVSTITLESALNRALEREEFILHYQPQFETQSGRLIGMEALLRWQHPELGLIAPNDFIPLAEVTGLIVPIGRWVMEEATRQAVEWSQLFPDLIMAVNLSARQFGQQDLIEQVRVVLEKTNLRPQQLELELTESMLMHAEEATDILKRLKDLGVRLAVDDFGTGYSNLAYLKHFPIDTLKIDQSFIQNLTKNGSADSRDRALLSAIINLAQALNLTVTAEGVEHELQLTFLTEEACDVLQGYLLKRPQPRELMSLWLEELKKLGKPIQFESAVK</sequence>
<feature type="domain" description="EAL" evidence="3">
    <location>
        <begin position="683"/>
        <end position="939"/>
    </location>
</feature>
<dbReference type="InterPro" id="IPR001633">
    <property type="entry name" value="EAL_dom"/>
</dbReference>
<name>A0ABW1DKD5_9DEIO</name>
<evidence type="ECO:0000259" key="3">
    <source>
        <dbReference type="PROSITE" id="PS50883"/>
    </source>
</evidence>
<feature type="domain" description="PAS" evidence="1">
    <location>
        <begin position="111"/>
        <end position="156"/>
    </location>
</feature>
<dbReference type="CDD" id="cd01948">
    <property type="entry name" value="EAL"/>
    <property type="match status" value="1"/>
</dbReference>
<dbReference type="PROSITE" id="PS50883">
    <property type="entry name" value="EAL"/>
    <property type="match status" value="1"/>
</dbReference>
<dbReference type="InterPro" id="IPR001610">
    <property type="entry name" value="PAC"/>
</dbReference>
<dbReference type="InterPro" id="IPR000014">
    <property type="entry name" value="PAS"/>
</dbReference>
<dbReference type="InterPro" id="IPR043128">
    <property type="entry name" value="Rev_trsase/Diguanyl_cyclase"/>
</dbReference>
<dbReference type="CDD" id="cd01949">
    <property type="entry name" value="GGDEF"/>
    <property type="match status" value="1"/>
</dbReference>
<dbReference type="InterPro" id="IPR035965">
    <property type="entry name" value="PAS-like_dom_sf"/>
</dbReference>
<keyword evidence="6" id="KW-1185">Reference proteome</keyword>
<proteinExistence type="predicted"/>
<dbReference type="SMART" id="SM00086">
    <property type="entry name" value="PAC"/>
    <property type="match status" value="2"/>
</dbReference>
<dbReference type="PANTHER" id="PTHR44757:SF2">
    <property type="entry name" value="BIOFILM ARCHITECTURE MAINTENANCE PROTEIN MBAA"/>
    <property type="match status" value="1"/>
</dbReference>
<dbReference type="SUPFAM" id="SSF141868">
    <property type="entry name" value="EAL domain-like"/>
    <property type="match status" value="1"/>
</dbReference>
<dbReference type="SUPFAM" id="SSF55785">
    <property type="entry name" value="PYP-like sensor domain (PAS domain)"/>
    <property type="match status" value="2"/>
</dbReference>
<dbReference type="RefSeq" id="WP_380049816.1">
    <property type="nucleotide sequence ID" value="NZ_JBHSOH010000014.1"/>
</dbReference>
<evidence type="ECO:0000259" key="2">
    <source>
        <dbReference type="PROSITE" id="PS50113"/>
    </source>
</evidence>
<dbReference type="PROSITE" id="PS50113">
    <property type="entry name" value="PAC"/>
    <property type="match status" value="1"/>
</dbReference>
<dbReference type="SMART" id="SM00052">
    <property type="entry name" value="EAL"/>
    <property type="match status" value="1"/>
</dbReference>
<dbReference type="PROSITE" id="PS50887">
    <property type="entry name" value="GGDEF"/>
    <property type="match status" value="1"/>
</dbReference>
<evidence type="ECO:0000259" key="1">
    <source>
        <dbReference type="PROSITE" id="PS50112"/>
    </source>
</evidence>
<feature type="domain" description="PAS" evidence="1">
    <location>
        <begin position="233"/>
        <end position="286"/>
    </location>
</feature>
<dbReference type="InterPro" id="IPR000700">
    <property type="entry name" value="PAS-assoc_C"/>
</dbReference>
<protein>
    <submittedName>
        <fullName evidence="5">EAL domain-containing protein</fullName>
    </submittedName>
</protein>
<dbReference type="InterPro" id="IPR013767">
    <property type="entry name" value="PAS_fold"/>
</dbReference>
<dbReference type="Pfam" id="PF00563">
    <property type="entry name" value="EAL"/>
    <property type="match status" value="1"/>
</dbReference>
<comment type="caution">
    <text evidence="5">The sequence shown here is derived from an EMBL/GenBank/DDBJ whole genome shotgun (WGS) entry which is preliminary data.</text>
</comment>
<dbReference type="PANTHER" id="PTHR44757">
    <property type="entry name" value="DIGUANYLATE CYCLASE DGCP"/>
    <property type="match status" value="1"/>
</dbReference>
<feature type="domain" description="PAC" evidence="2">
    <location>
        <begin position="311"/>
        <end position="365"/>
    </location>
</feature>
<dbReference type="CDD" id="cd00130">
    <property type="entry name" value="PAS"/>
    <property type="match status" value="2"/>
</dbReference>
<dbReference type="InterPro" id="IPR035919">
    <property type="entry name" value="EAL_sf"/>
</dbReference>
<dbReference type="SMART" id="SM00267">
    <property type="entry name" value="GGDEF"/>
    <property type="match status" value="1"/>
</dbReference>
<dbReference type="EMBL" id="JBHSOH010000014">
    <property type="protein sequence ID" value="MFC5849106.1"/>
    <property type="molecule type" value="Genomic_DNA"/>
</dbReference>
<dbReference type="Pfam" id="PF00989">
    <property type="entry name" value="PAS"/>
    <property type="match status" value="1"/>
</dbReference>
<accession>A0ABW1DKD5</accession>
<dbReference type="Proteomes" id="UP001595979">
    <property type="component" value="Unassembled WGS sequence"/>
</dbReference>
<dbReference type="Pfam" id="PF13426">
    <property type="entry name" value="PAS_9"/>
    <property type="match status" value="1"/>
</dbReference>
<dbReference type="InterPro" id="IPR052155">
    <property type="entry name" value="Biofilm_reg_signaling"/>
</dbReference>
<evidence type="ECO:0000313" key="6">
    <source>
        <dbReference type="Proteomes" id="UP001595979"/>
    </source>
</evidence>
<dbReference type="PROSITE" id="PS50112">
    <property type="entry name" value="PAS"/>
    <property type="match status" value="2"/>
</dbReference>
<feature type="domain" description="GGDEF" evidence="4">
    <location>
        <begin position="542"/>
        <end position="675"/>
    </location>
</feature>
<dbReference type="InterPro" id="IPR029787">
    <property type="entry name" value="Nucleotide_cyclase"/>
</dbReference>
<dbReference type="Gene3D" id="3.20.20.450">
    <property type="entry name" value="EAL domain"/>
    <property type="match status" value="1"/>
</dbReference>
<dbReference type="SUPFAM" id="SSF55073">
    <property type="entry name" value="Nucleotide cyclase"/>
    <property type="match status" value="1"/>
</dbReference>
<evidence type="ECO:0000313" key="5">
    <source>
        <dbReference type="EMBL" id="MFC5849106.1"/>
    </source>
</evidence>
<gene>
    <name evidence="5" type="ORF">ACFPQ6_12380</name>
</gene>
<organism evidence="5 6">
    <name type="scientific">Deinococcus petrolearius</name>
    <dbReference type="NCBI Taxonomy" id="1751295"/>
    <lineage>
        <taxon>Bacteria</taxon>
        <taxon>Thermotogati</taxon>
        <taxon>Deinococcota</taxon>
        <taxon>Deinococci</taxon>
        <taxon>Deinococcales</taxon>
        <taxon>Deinococcaceae</taxon>
        <taxon>Deinococcus</taxon>
    </lineage>
</organism>
<dbReference type="Gene3D" id="3.30.70.270">
    <property type="match status" value="1"/>
</dbReference>
<dbReference type="Gene3D" id="3.30.450.20">
    <property type="entry name" value="PAS domain"/>
    <property type="match status" value="2"/>
</dbReference>
<reference evidence="6" key="1">
    <citation type="journal article" date="2019" name="Int. J. Syst. Evol. Microbiol.">
        <title>The Global Catalogue of Microorganisms (GCM) 10K type strain sequencing project: providing services to taxonomists for standard genome sequencing and annotation.</title>
        <authorList>
            <consortium name="The Broad Institute Genomics Platform"/>
            <consortium name="The Broad Institute Genome Sequencing Center for Infectious Disease"/>
            <person name="Wu L."/>
            <person name="Ma J."/>
        </authorList>
    </citation>
    <scope>NUCLEOTIDE SEQUENCE [LARGE SCALE GENOMIC DNA]</scope>
    <source>
        <strain evidence="6">CGMCC 1.15053</strain>
    </source>
</reference>
<dbReference type="InterPro" id="IPR000160">
    <property type="entry name" value="GGDEF_dom"/>
</dbReference>
<dbReference type="SMART" id="SM00091">
    <property type="entry name" value="PAS"/>
    <property type="match status" value="2"/>
</dbReference>
<dbReference type="NCBIfam" id="TIGR00229">
    <property type="entry name" value="sensory_box"/>
    <property type="match status" value="2"/>
</dbReference>